<dbReference type="Pfam" id="PF03732">
    <property type="entry name" value="Retrotrans_gag"/>
    <property type="match status" value="1"/>
</dbReference>
<dbReference type="Proteomes" id="UP000321947">
    <property type="component" value="Unassembled WGS sequence"/>
</dbReference>
<feature type="region of interest" description="Disordered" evidence="1">
    <location>
        <begin position="313"/>
        <end position="332"/>
    </location>
</feature>
<comment type="caution">
    <text evidence="4">The sequence shown here is derived from an EMBL/GenBank/DDBJ whole genome shotgun (WGS) entry which is preliminary data.</text>
</comment>
<evidence type="ECO:0000313" key="3">
    <source>
        <dbReference type="EMBL" id="KAA0043867.1"/>
    </source>
</evidence>
<dbReference type="EMBL" id="SSTD01003829">
    <property type="protein sequence ID" value="TYK25269.1"/>
    <property type="molecule type" value="Genomic_DNA"/>
</dbReference>
<proteinExistence type="predicted"/>
<sequence>MDRLTKEMRESQYYKKKEESGTSDGSVMKLKGKMEELDVITEVNTSTVDRSKYKKLEMPMFLGENPESWVCRTEHFFEINNLSEVEKVKVAVVSFRQDEVDWYRWSHNHKKVESWEDLKTRMFEFFRDTGHKSLGARLIRIQQDGSYTDYVKKFVNYSAPLPHMAESVLQDAFLIGLEPALQAEVVSRHPQTLEECMKAAQLVNDRNLALKLSRAELGIHESKGGEPANTKIPGNNEKGNIQKNEFQMKQITIPLKGSYHKGEPPVKRLSDAEFRSRLEWGLCFRCNEKYSHGHRCMIKEKRELMLFILNEEESAEEGENSDVQKAEQVELK</sequence>
<evidence type="ECO:0000313" key="5">
    <source>
        <dbReference type="Proteomes" id="UP000321393"/>
    </source>
</evidence>
<organism evidence="4 6">
    <name type="scientific">Cucumis melo var. makuwa</name>
    <name type="common">Oriental melon</name>
    <dbReference type="NCBI Taxonomy" id="1194695"/>
    <lineage>
        <taxon>Eukaryota</taxon>
        <taxon>Viridiplantae</taxon>
        <taxon>Streptophyta</taxon>
        <taxon>Embryophyta</taxon>
        <taxon>Tracheophyta</taxon>
        <taxon>Spermatophyta</taxon>
        <taxon>Magnoliopsida</taxon>
        <taxon>eudicotyledons</taxon>
        <taxon>Gunneridae</taxon>
        <taxon>Pentapetalae</taxon>
        <taxon>rosids</taxon>
        <taxon>fabids</taxon>
        <taxon>Cucurbitales</taxon>
        <taxon>Cucurbitaceae</taxon>
        <taxon>Benincaseae</taxon>
        <taxon>Cucumis</taxon>
    </lineage>
</organism>
<gene>
    <name evidence="4" type="ORF">E5676_scaffold352G004030</name>
    <name evidence="3" type="ORF">E6C27_scaffold236G002020</name>
</gene>
<reference evidence="5 6" key="1">
    <citation type="submission" date="2019-08" db="EMBL/GenBank/DDBJ databases">
        <title>Draft genome sequences of two oriental melons (Cucumis melo L. var makuwa).</title>
        <authorList>
            <person name="Kwon S.-Y."/>
        </authorList>
    </citation>
    <scope>NUCLEOTIDE SEQUENCE [LARGE SCALE GENOMIC DNA]</scope>
    <source>
        <strain evidence="6">cv. Chang Bougi</strain>
        <strain evidence="5">cv. SW 3</strain>
        <tissue evidence="4">Leaf</tissue>
    </source>
</reference>
<feature type="compositionally biased region" description="Basic and acidic residues" evidence="1">
    <location>
        <begin position="1"/>
        <end position="20"/>
    </location>
</feature>
<dbReference type="Proteomes" id="UP000321393">
    <property type="component" value="Unassembled WGS sequence"/>
</dbReference>
<accession>A0A5D3DPM2</accession>
<evidence type="ECO:0000259" key="2">
    <source>
        <dbReference type="Pfam" id="PF03732"/>
    </source>
</evidence>
<feature type="region of interest" description="Disordered" evidence="1">
    <location>
        <begin position="1"/>
        <end position="26"/>
    </location>
</feature>
<dbReference type="AlphaFoldDB" id="A0A5D3DPM2"/>
<evidence type="ECO:0000313" key="4">
    <source>
        <dbReference type="EMBL" id="TYK25269.1"/>
    </source>
</evidence>
<feature type="compositionally biased region" description="Basic and acidic residues" evidence="1">
    <location>
        <begin position="322"/>
        <end position="332"/>
    </location>
</feature>
<evidence type="ECO:0000256" key="1">
    <source>
        <dbReference type="SAM" id="MobiDB-lite"/>
    </source>
</evidence>
<protein>
    <submittedName>
        <fullName evidence="4">Retrotransposon protein</fullName>
    </submittedName>
</protein>
<evidence type="ECO:0000313" key="6">
    <source>
        <dbReference type="Proteomes" id="UP000321947"/>
    </source>
</evidence>
<dbReference type="EMBL" id="SSTE01014973">
    <property type="protein sequence ID" value="KAA0043867.1"/>
    <property type="molecule type" value="Genomic_DNA"/>
</dbReference>
<dbReference type="InterPro" id="IPR005162">
    <property type="entry name" value="Retrotrans_gag_dom"/>
</dbReference>
<name>A0A5D3DPM2_CUCMM</name>
<feature type="domain" description="Retrotransposon gag" evidence="2">
    <location>
        <begin position="89"/>
        <end position="178"/>
    </location>
</feature>